<dbReference type="PANTHER" id="PTHR10138">
    <property type="entry name" value="TRYPTOPHAN 2,3-DIOXYGENASE"/>
    <property type="match status" value="1"/>
</dbReference>
<reference evidence="1" key="1">
    <citation type="submission" date="2021-05" db="EMBL/GenBank/DDBJ databases">
        <authorList>
            <person name="Alioto T."/>
            <person name="Alioto T."/>
            <person name="Gomez Garrido J."/>
        </authorList>
    </citation>
    <scope>NUCLEOTIDE SEQUENCE</scope>
</reference>
<dbReference type="GO" id="GO:0004833">
    <property type="term" value="F:L-tryptophan 2,3-dioxygenase activity"/>
    <property type="evidence" value="ECO:0007669"/>
    <property type="project" value="InterPro"/>
</dbReference>
<keyword evidence="1" id="KW-0223">Dioxygenase</keyword>
<dbReference type="EMBL" id="HBUF01594287">
    <property type="protein sequence ID" value="CAG6774276.1"/>
    <property type="molecule type" value="Transcribed_RNA"/>
</dbReference>
<dbReference type="EMBL" id="HBUF01594286">
    <property type="protein sequence ID" value="CAG6774275.1"/>
    <property type="molecule type" value="Transcribed_RNA"/>
</dbReference>
<dbReference type="GO" id="GO:0019442">
    <property type="term" value="P:L-tryptophan catabolic process to acetyl-CoA"/>
    <property type="evidence" value="ECO:0007669"/>
    <property type="project" value="TreeGrafter"/>
</dbReference>
<dbReference type="SUPFAM" id="SSF140959">
    <property type="entry name" value="Indolic compounds 2,3-dioxygenase-like"/>
    <property type="match status" value="1"/>
</dbReference>
<dbReference type="GO" id="GO:0019441">
    <property type="term" value="P:L-tryptophan catabolic process to kynurenine"/>
    <property type="evidence" value="ECO:0007669"/>
    <property type="project" value="InterPro"/>
</dbReference>
<dbReference type="EMBL" id="HBUF01594288">
    <property type="protein sequence ID" value="CAG6774277.1"/>
    <property type="molecule type" value="Transcribed_RNA"/>
</dbReference>
<dbReference type="AlphaFoldDB" id="A0A8D9B349"/>
<proteinExistence type="predicted"/>
<dbReference type="GO" id="GO:0046872">
    <property type="term" value="F:metal ion binding"/>
    <property type="evidence" value="ECO:0007669"/>
    <property type="project" value="InterPro"/>
</dbReference>
<keyword evidence="1" id="KW-0560">Oxidoreductase</keyword>
<sequence>MFSAYELWFKQILFELDSVRNVFHNSMVDERKTLEILKKLNRIVTIFKILVDQVSILETMSPLDFMQFRDYLCPASGFQSLQFRLLENKLGLKSEQRVRFNQHYSNVFDSKNEYLVAVERSEQEPSLLKLVEKWLERTPGLETDGFDFWTKYQRCVQEMLNNRKDSALEEDNESAQSCRIADYKKRKEMFQTVFDQEVHQALLARGERRLSHRALQGAIFITMYRDEARFTLPSQILSALMDIDCLMAKWRRK</sequence>
<accession>A0A8D9B349</accession>
<evidence type="ECO:0000313" key="1">
    <source>
        <dbReference type="EMBL" id="CAG6774276.1"/>
    </source>
</evidence>
<dbReference type="InterPro" id="IPR037217">
    <property type="entry name" value="Trp/Indoleamine_2_3_dOase-like"/>
</dbReference>
<name>A0A8D9B349_9HEMI</name>
<protein>
    <submittedName>
        <fullName evidence="1">Tryptophan 2,3-dioxygenase</fullName>
    </submittedName>
</protein>
<dbReference type="Gene3D" id="1.10.287.3810">
    <property type="match status" value="1"/>
</dbReference>
<dbReference type="GO" id="GO:0020037">
    <property type="term" value="F:heme binding"/>
    <property type="evidence" value="ECO:0007669"/>
    <property type="project" value="InterPro"/>
</dbReference>
<dbReference type="InterPro" id="IPR004981">
    <property type="entry name" value="Trp_2_3_dOase"/>
</dbReference>
<dbReference type="Pfam" id="PF03301">
    <property type="entry name" value="Trp_dioxygenase"/>
    <property type="match status" value="1"/>
</dbReference>
<dbReference type="PANTHER" id="PTHR10138:SF0">
    <property type="entry name" value="TRYPTOPHAN 2,3-DIOXYGENASE"/>
    <property type="match status" value="1"/>
</dbReference>
<dbReference type="Gene3D" id="1.20.58.480">
    <property type="match status" value="1"/>
</dbReference>
<organism evidence="1">
    <name type="scientific">Cacopsylla melanoneura</name>
    <dbReference type="NCBI Taxonomy" id="428564"/>
    <lineage>
        <taxon>Eukaryota</taxon>
        <taxon>Metazoa</taxon>
        <taxon>Ecdysozoa</taxon>
        <taxon>Arthropoda</taxon>
        <taxon>Hexapoda</taxon>
        <taxon>Insecta</taxon>
        <taxon>Pterygota</taxon>
        <taxon>Neoptera</taxon>
        <taxon>Paraneoptera</taxon>
        <taxon>Hemiptera</taxon>
        <taxon>Sternorrhyncha</taxon>
        <taxon>Psylloidea</taxon>
        <taxon>Psyllidae</taxon>
        <taxon>Psyllinae</taxon>
        <taxon>Cacopsylla</taxon>
    </lineage>
</organism>